<organism evidence="2 3">
    <name type="scientific">Rhizophagus clarus</name>
    <dbReference type="NCBI Taxonomy" id="94130"/>
    <lineage>
        <taxon>Eukaryota</taxon>
        <taxon>Fungi</taxon>
        <taxon>Fungi incertae sedis</taxon>
        <taxon>Mucoromycota</taxon>
        <taxon>Glomeromycotina</taxon>
        <taxon>Glomeromycetes</taxon>
        <taxon>Glomerales</taxon>
        <taxon>Glomeraceae</taxon>
        <taxon>Rhizophagus</taxon>
    </lineage>
</organism>
<keyword evidence="3" id="KW-1185">Reference proteome</keyword>
<evidence type="ECO:0000313" key="2">
    <source>
        <dbReference type="EMBL" id="GBC01639.1"/>
    </source>
</evidence>
<sequence length="162" mass="19050">SSDESEFSSIEELQRTKKKKSRVIHEEDLSKEERTQSEVISTLCEMYKCNIHATPCFIQENRHLQLNPARLQLWACEIVRFSTEIILFCIIKIKIFYYFYYINKGTTYEIPPSYPTFDVKSSISINKNNLVMQAQVSHAPTTPVPIIIQLPFQFYQHSTFQE</sequence>
<name>A0A2Z6SAR9_9GLOM</name>
<gene>
    <name evidence="2" type="ORF">RclHR1_42720001</name>
</gene>
<reference evidence="2 3" key="1">
    <citation type="submission" date="2017-11" db="EMBL/GenBank/DDBJ databases">
        <title>The genome of Rhizophagus clarus HR1 reveals common genetic basis of auxotrophy among arbuscular mycorrhizal fungi.</title>
        <authorList>
            <person name="Kobayashi Y."/>
        </authorList>
    </citation>
    <scope>NUCLEOTIDE SEQUENCE [LARGE SCALE GENOMIC DNA]</scope>
    <source>
        <strain evidence="2 3">HR1</strain>
    </source>
</reference>
<evidence type="ECO:0000313" key="3">
    <source>
        <dbReference type="Proteomes" id="UP000247702"/>
    </source>
</evidence>
<evidence type="ECO:0000256" key="1">
    <source>
        <dbReference type="SAM" id="MobiDB-lite"/>
    </source>
</evidence>
<comment type="caution">
    <text evidence="2">The sequence shown here is derived from an EMBL/GenBank/DDBJ whole genome shotgun (WGS) entry which is preliminary data.</text>
</comment>
<accession>A0A2Z6SAR9</accession>
<feature type="region of interest" description="Disordered" evidence="1">
    <location>
        <begin position="1"/>
        <end position="21"/>
    </location>
</feature>
<protein>
    <submittedName>
        <fullName evidence="2">Uncharacterized protein</fullName>
    </submittedName>
</protein>
<dbReference type="EMBL" id="BEXD01003638">
    <property type="protein sequence ID" value="GBC01639.1"/>
    <property type="molecule type" value="Genomic_DNA"/>
</dbReference>
<proteinExistence type="predicted"/>
<dbReference type="Proteomes" id="UP000247702">
    <property type="component" value="Unassembled WGS sequence"/>
</dbReference>
<feature type="non-terminal residue" evidence="2">
    <location>
        <position position="1"/>
    </location>
</feature>
<dbReference type="AlphaFoldDB" id="A0A2Z6SAR9"/>